<sequence length="403" mass="45047">MSMVRSFRPPTPGLLRRMALIAWPLGLSGCPSPPTLHGAVLAYDRAATQLGAEQLLLNIARARHHQPMHFTGVSNIAATYNYTLSAGMGPALTGDTGSLLVPSVSGTVADNPTFSIVPIEGEEFTKRLLTPFQESKLTMLLRQGTDVDLLLRLLASELRIRQGDQQVAYANRPADRRGYTLFRQVVAHLSSIQDRNALYLEPLIFRESWTVPAATMTPETLQAVYKEFDVKYQPATHSYQLTRRVTGRIIITNYDPDVLTDQERMQLNAEAEQGPPDEVLLDIRAGFVGGEYPLHGKMRLRSFQNVLNFIGRGIVEEPEYPVPLDPRTPPISENPARTLDIVETHEPPPGADLVVPFNGHYYAVRPDVGYQWNREAFRLLYQLYQMTITELPQFGVPSITISK</sequence>
<evidence type="ECO:0000313" key="2">
    <source>
        <dbReference type="Proteomes" id="UP001497493"/>
    </source>
</evidence>
<proteinExistence type="predicted"/>
<gene>
    <name evidence="1" type="ORF">MECH1_V1_1103</name>
</gene>
<accession>A0ABM9NGZ2</accession>
<dbReference type="Proteomes" id="UP001497493">
    <property type="component" value="Chromosome"/>
</dbReference>
<keyword evidence="2" id="KW-1185">Reference proteome</keyword>
<dbReference type="EMBL" id="OZ026884">
    <property type="protein sequence ID" value="CAL1239879.1"/>
    <property type="molecule type" value="Genomic_DNA"/>
</dbReference>
<reference evidence="1 2" key="1">
    <citation type="submission" date="2024-04" db="EMBL/GenBank/DDBJ databases">
        <authorList>
            <person name="Cremers G."/>
        </authorList>
    </citation>
    <scope>NUCLEOTIDE SEQUENCE [LARGE SCALE GENOMIC DNA]</scope>
    <source>
        <strain evidence="1">MeCH1-AG</strain>
    </source>
</reference>
<evidence type="ECO:0000313" key="1">
    <source>
        <dbReference type="EMBL" id="CAL1239879.1"/>
    </source>
</evidence>
<protein>
    <submittedName>
        <fullName evidence="1">Uncharacterized protein</fullName>
    </submittedName>
</protein>
<organism evidence="1 2">
    <name type="scientific">Candidatus Methylocalor cossyra</name>
    <dbReference type="NCBI Taxonomy" id="3108543"/>
    <lineage>
        <taxon>Bacteria</taxon>
        <taxon>Pseudomonadati</taxon>
        <taxon>Pseudomonadota</taxon>
        <taxon>Gammaproteobacteria</taxon>
        <taxon>Methylococcales</taxon>
        <taxon>Methylococcaceae</taxon>
        <taxon>Candidatus Methylocalor</taxon>
    </lineage>
</organism>
<name>A0ABM9NGZ2_9GAMM</name>
<dbReference type="PROSITE" id="PS51257">
    <property type="entry name" value="PROKAR_LIPOPROTEIN"/>
    <property type="match status" value="1"/>
</dbReference>